<keyword evidence="2" id="KW-1185">Reference proteome</keyword>
<name>A0ABN8IM11_9NEOP</name>
<dbReference type="Proteomes" id="UP000837857">
    <property type="component" value="Chromosome 28"/>
</dbReference>
<feature type="non-terminal residue" evidence="1">
    <location>
        <position position="122"/>
    </location>
</feature>
<evidence type="ECO:0000313" key="2">
    <source>
        <dbReference type="Proteomes" id="UP000837857"/>
    </source>
</evidence>
<protein>
    <submittedName>
        <fullName evidence="1">Uncharacterized protein</fullName>
    </submittedName>
</protein>
<reference evidence="1" key="1">
    <citation type="submission" date="2022-03" db="EMBL/GenBank/DDBJ databases">
        <authorList>
            <person name="Martin H S."/>
        </authorList>
    </citation>
    <scope>NUCLEOTIDE SEQUENCE</scope>
</reference>
<gene>
    <name evidence="1" type="ORF">IPOD504_LOCUS11583</name>
</gene>
<evidence type="ECO:0000313" key="1">
    <source>
        <dbReference type="EMBL" id="CAH2061946.1"/>
    </source>
</evidence>
<sequence>MWTFLSGRTVSPLPLNSSPPPVYPRRLINGRGAARAQRHCLSRLSDAARSGHACARTAQIFTKKPTENVQCSDVDNDAEVLVQCASSDEGISVRSDRPNLGRLLRTDSANESRIRQRWLACA</sequence>
<accession>A0ABN8IM11</accession>
<organism evidence="1 2">
    <name type="scientific">Iphiclides podalirius</name>
    <name type="common">scarce swallowtail</name>
    <dbReference type="NCBI Taxonomy" id="110791"/>
    <lineage>
        <taxon>Eukaryota</taxon>
        <taxon>Metazoa</taxon>
        <taxon>Ecdysozoa</taxon>
        <taxon>Arthropoda</taxon>
        <taxon>Hexapoda</taxon>
        <taxon>Insecta</taxon>
        <taxon>Pterygota</taxon>
        <taxon>Neoptera</taxon>
        <taxon>Endopterygota</taxon>
        <taxon>Lepidoptera</taxon>
        <taxon>Glossata</taxon>
        <taxon>Ditrysia</taxon>
        <taxon>Papilionoidea</taxon>
        <taxon>Papilionidae</taxon>
        <taxon>Papilioninae</taxon>
        <taxon>Iphiclides</taxon>
    </lineage>
</organism>
<dbReference type="EMBL" id="OW152840">
    <property type="protein sequence ID" value="CAH2061946.1"/>
    <property type="molecule type" value="Genomic_DNA"/>
</dbReference>
<proteinExistence type="predicted"/>